<keyword evidence="3" id="KW-0378">Hydrolase</keyword>
<dbReference type="SUPFAM" id="SSF56601">
    <property type="entry name" value="beta-lactamase/transpeptidase-like"/>
    <property type="match status" value="1"/>
</dbReference>
<sequence length="488" mass="51816">MTHATPAPPSAPSLARLREAAPYLSRWLATQVETRHVPGAQVAVRLGDELVLSAAFGVADESTRVELTTGHLFRVASHSKTFTAVAVLRLVAAGRLRLDDTVAERLPDCADTPLARVTVRELLSHTSGAIRDGVDADHWQLDGAFPDAAALRAIVRDHGATYAPQERFKYSNIGYGLLGAIIEAVTGRGYAEHVTEDILVPLGLTDTRPEIDDDAADRAVVGHTRAHGRGRRVTVAPTATGALAAATGFVSTAEELSRFFSALALDRRELLDEHALRLMHRAEAAFPRGTGTGTYGLGLIGISVDGRRLVGHSGGFPGQITRTLVDPATGLTVSVLTNAVDGPADALAVGLVELIDLLAQDAADGQALPADVTTDDLDRLTGRYVSLWGETDVVRAGERLVLIDPGTPGPRDRMHELRALDATTFLPEDEDGFGASGERIPFDLGDDGRVVRMRVSGVSSWPEEDYLARRGDAWGHRSAAGGGVTARD</sequence>
<evidence type="ECO:0000313" key="3">
    <source>
        <dbReference type="EMBL" id="SQG47497.1"/>
    </source>
</evidence>
<dbReference type="InterPro" id="IPR001466">
    <property type="entry name" value="Beta-lactam-related"/>
</dbReference>
<reference evidence="3 5" key="3">
    <citation type="submission" date="2018-06" db="EMBL/GenBank/DDBJ databases">
        <authorList>
            <consortium name="Pathogen Informatics"/>
            <person name="Doyle S."/>
        </authorList>
    </citation>
    <scope>NUCLEOTIDE SEQUENCE [LARGE SCALE GENOMIC DNA]</scope>
    <source>
        <strain evidence="3 5">NCTC2665</strain>
    </source>
</reference>
<name>C5CBE9_MICLC</name>
<dbReference type="EnsemblBacteria" id="ACS31072">
    <property type="protein sequence ID" value="ACS31072"/>
    <property type="gene ID" value="Mlut_15810"/>
</dbReference>
<dbReference type="GeneID" id="93343452"/>
<dbReference type="HOGENOM" id="CLU_020027_2_0_11"/>
<dbReference type="Pfam" id="PF00144">
    <property type="entry name" value="Beta-lactamase"/>
    <property type="match status" value="1"/>
</dbReference>
<dbReference type="Proteomes" id="UP000248985">
    <property type="component" value="Chromosome 1"/>
</dbReference>
<dbReference type="eggNOG" id="COG1680">
    <property type="taxonomic scope" value="Bacteria"/>
</dbReference>
<dbReference type="RefSeq" id="WP_012751022.1">
    <property type="nucleotide sequence ID" value="NC_012803.1"/>
</dbReference>
<dbReference type="Proteomes" id="UP000000738">
    <property type="component" value="Chromosome"/>
</dbReference>
<dbReference type="EMBL" id="LS483396">
    <property type="protein sequence ID" value="SQG47497.1"/>
    <property type="molecule type" value="Genomic_DNA"/>
</dbReference>
<evidence type="ECO:0000313" key="5">
    <source>
        <dbReference type="Proteomes" id="UP000248985"/>
    </source>
</evidence>
<keyword evidence="4" id="KW-1185">Reference proteome</keyword>
<gene>
    <name evidence="2" type="ordered locus">Mlut_15810</name>
    <name evidence="3" type="ORF">NCTC2665_00257</name>
</gene>
<dbReference type="EMBL" id="CP001628">
    <property type="protein sequence ID" value="ACS31072.1"/>
    <property type="molecule type" value="Genomic_DNA"/>
</dbReference>
<dbReference type="AlphaFoldDB" id="C5CBE9"/>
<dbReference type="PATRIC" id="fig|465515.4.peg.1518"/>
<protein>
    <submittedName>
        <fullName evidence="3">D-alanyl-D-alanine carboxypeptidase</fullName>
        <ecNumber evidence="3">3.4.16.4</ecNumber>
    </submittedName>
    <submittedName>
        <fullName evidence="2">Penicillin-binding protein, beta-lactamase class C</fullName>
    </submittedName>
</protein>
<dbReference type="Gene3D" id="3.40.710.10">
    <property type="entry name" value="DD-peptidase/beta-lactamase superfamily"/>
    <property type="match status" value="1"/>
</dbReference>
<reference evidence="4" key="2">
    <citation type="journal article" date="2010" name="J. Bacteriol.">
        <title>Genome sequence of the Fleming strain of Micrococcus luteus, a simple free-living actinobacterium.</title>
        <authorList>
            <person name="Young M."/>
            <person name="Artsatbanov V."/>
            <person name="Beller H.R."/>
            <person name="Chandra G."/>
            <person name="Chater K.F."/>
            <person name="Dover L.G."/>
            <person name="Goh E.B."/>
            <person name="Kahan T."/>
            <person name="Kaprelyants A.S."/>
            <person name="Kyrpides N."/>
            <person name="Lapidus A."/>
            <person name="Lowry S.R."/>
            <person name="Lykidis A."/>
            <person name="Mahillon J."/>
            <person name="Markowitz V."/>
            <person name="Mavromatis K."/>
            <person name="Mukamolova G.V."/>
            <person name="Oren A."/>
            <person name="Rokem J.S."/>
            <person name="Smith M.C."/>
            <person name="Young D.I."/>
            <person name="Greenblatt C.L."/>
        </authorList>
    </citation>
    <scope>NUCLEOTIDE SEQUENCE [LARGE SCALE GENOMIC DNA]</scope>
    <source>
        <strain evidence="4">ATCC 4698 / DSM 20030 / JCM 1464 / NBRC 3333 / NCIMB 9278 / NCTC 2665 / VKM Ac-2230</strain>
    </source>
</reference>
<dbReference type="GO" id="GO:0009002">
    <property type="term" value="F:serine-type D-Ala-D-Ala carboxypeptidase activity"/>
    <property type="evidence" value="ECO:0007669"/>
    <property type="project" value="UniProtKB-EC"/>
</dbReference>
<dbReference type="PANTHER" id="PTHR46825">
    <property type="entry name" value="D-ALANYL-D-ALANINE-CARBOXYPEPTIDASE/ENDOPEPTIDASE AMPH"/>
    <property type="match status" value="1"/>
</dbReference>
<keyword evidence="3" id="KW-0121">Carboxypeptidase</keyword>
<proteinExistence type="predicted"/>
<evidence type="ECO:0000259" key="1">
    <source>
        <dbReference type="Pfam" id="PF00144"/>
    </source>
</evidence>
<accession>C5CBE9</accession>
<dbReference type="InterPro" id="IPR050491">
    <property type="entry name" value="AmpC-like"/>
</dbReference>
<reference evidence="2" key="1">
    <citation type="submission" date="2009-05" db="EMBL/GenBank/DDBJ databases">
        <title>Complete sequence of Micrococcus luteus NCTC 2665.</title>
        <authorList>
            <consortium name="US DOE Joint Genome Institute"/>
            <person name="Lucas S."/>
            <person name="Copeland A."/>
            <person name="Lapidus A."/>
            <person name="Glavina del Rio T."/>
            <person name="Dalin E."/>
            <person name="Tice H."/>
            <person name="Bruce D."/>
            <person name="Goodwin L."/>
            <person name="Pitluck S."/>
            <person name="Lowry S."/>
            <person name="Larimer F."/>
            <person name="Land M."/>
            <person name="Hauser L."/>
            <person name="Kyrpides N."/>
            <person name="Lykidis A."/>
            <person name="Young M."/>
            <person name="Greenblatt C."/>
        </authorList>
    </citation>
    <scope>NUCLEOTIDE SEQUENCE</scope>
    <source>
        <strain evidence="2">NCTC 2665</strain>
    </source>
</reference>
<organism evidence="2 4">
    <name type="scientific">Micrococcus luteus (strain ATCC 4698 / DSM 20030 / JCM 1464 / CCM 169 / CCUG 5858 / IAM 1056 / NBRC 3333 / NCIMB 9278 / NCTC 2665 / VKM Ac-2230)</name>
    <name type="common">Micrococcus lysodeikticus</name>
    <dbReference type="NCBI Taxonomy" id="465515"/>
    <lineage>
        <taxon>Bacteria</taxon>
        <taxon>Bacillati</taxon>
        <taxon>Actinomycetota</taxon>
        <taxon>Actinomycetes</taxon>
        <taxon>Micrococcales</taxon>
        <taxon>Micrococcaceae</taxon>
        <taxon>Micrococcus</taxon>
    </lineage>
</organism>
<keyword evidence="3" id="KW-0645">Protease</keyword>
<evidence type="ECO:0000313" key="4">
    <source>
        <dbReference type="Proteomes" id="UP000000738"/>
    </source>
</evidence>
<dbReference type="KEGG" id="mlu:Mlut_15810"/>
<dbReference type="PANTHER" id="PTHR46825:SF9">
    <property type="entry name" value="BETA-LACTAMASE-RELATED DOMAIN-CONTAINING PROTEIN"/>
    <property type="match status" value="1"/>
</dbReference>
<feature type="domain" description="Beta-lactamase-related" evidence="1">
    <location>
        <begin position="25"/>
        <end position="346"/>
    </location>
</feature>
<evidence type="ECO:0000313" key="2">
    <source>
        <dbReference type="EMBL" id="ACS31072.1"/>
    </source>
</evidence>
<dbReference type="STRING" id="465515.Mlut_15810"/>
<dbReference type="InterPro" id="IPR012338">
    <property type="entry name" value="Beta-lactam/transpept-like"/>
</dbReference>
<dbReference type="EC" id="3.4.16.4" evidence="3"/>